<dbReference type="Proteomes" id="UP000226080">
    <property type="component" value="Unassembled WGS sequence"/>
</dbReference>
<gene>
    <name evidence="1" type="ORF">CQR80_00720</name>
    <name evidence="2" type="ORF">FXB79_01530</name>
</gene>
<keyword evidence="3" id="KW-1185">Reference proteome</keyword>
<evidence type="ECO:0000313" key="3">
    <source>
        <dbReference type="Proteomes" id="UP000226080"/>
    </source>
</evidence>
<protein>
    <submittedName>
        <fullName evidence="2">Uncharacterized protein</fullName>
    </submittedName>
</protein>
<evidence type="ECO:0000313" key="1">
    <source>
        <dbReference type="EMBL" id="PHO21653.1"/>
    </source>
</evidence>
<proteinExistence type="predicted"/>
<dbReference type="EMBL" id="VSED01000002">
    <property type="protein sequence ID" value="TYA39909.1"/>
    <property type="molecule type" value="Genomic_DNA"/>
</dbReference>
<comment type="caution">
    <text evidence="2">The sequence shown here is derived from an EMBL/GenBank/DDBJ whole genome shotgun (WGS) entry which is preliminary data.</text>
</comment>
<evidence type="ECO:0000313" key="2">
    <source>
        <dbReference type="EMBL" id="TYA39909.1"/>
    </source>
</evidence>
<reference evidence="2 4" key="2">
    <citation type="submission" date="2019-08" db="EMBL/GenBank/DDBJ databases">
        <title>Whole genome sequencing of Aggregatibacter actinomycetemcomitans cultured from blood stream infections in Denmark reveals a novel phylogenetic lineage expressing serotype a membrane O polysaccharide.</title>
        <authorList>
            <person name="Nedergaard S."/>
            <person name="Kobel C.M."/>
            <person name="Nielsen M.B."/>
            <person name="Moeller R.T."/>
            <person name="Jensen A.B."/>
            <person name="Noerskov-Lauritsen N."/>
        </authorList>
    </citation>
    <scope>NUCLEOTIDE SEQUENCE [LARGE SCALE GENOMIC DNA]</scope>
    <source>
        <strain evidence="2 4">PN_563</strain>
    </source>
</reference>
<organism evidence="2 4">
    <name type="scientific">Aggregatibacter actinomycetemcomitans</name>
    <name type="common">Actinobacillus actinomycetemcomitans</name>
    <name type="synonym">Haemophilus actinomycetemcomitans</name>
    <dbReference type="NCBI Taxonomy" id="714"/>
    <lineage>
        <taxon>Bacteria</taxon>
        <taxon>Pseudomonadati</taxon>
        <taxon>Pseudomonadota</taxon>
        <taxon>Gammaproteobacteria</taxon>
        <taxon>Pasteurellales</taxon>
        <taxon>Pasteurellaceae</taxon>
        <taxon>Aggregatibacter</taxon>
    </lineage>
</organism>
<dbReference type="AlphaFoldDB" id="A0AB74N7W4"/>
<sequence>MRWILPAFLGRGEALKNTAKIHCTFRENQQRRSYEALCLRPLPVLRARPHDFRLEKCSR</sequence>
<name>A0AB74N7W4_AGGAC</name>
<dbReference type="EMBL" id="PCGW01000001">
    <property type="protein sequence ID" value="PHO21653.1"/>
    <property type="molecule type" value="Genomic_DNA"/>
</dbReference>
<dbReference type="Proteomes" id="UP000323012">
    <property type="component" value="Unassembled WGS sequence"/>
</dbReference>
<evidence type="ECO:0000313" key="4">
    <source>
        <dbReference type="Proteomes" id="UP000323012"/>
    </source>
</evidence>
<reference evidence="1 3" key="1">
    <citation type="submission" date="2017-10" db="EMBL/GenBank/DDBJ databases">
        <title>Draft genome sequences of Aggregatibacter actinomycetemcomitans strains 310a and 310b.</title>
        <authorList>
            <person name="May A.C."/>
            <person name="Ohta H."/>
            <person name="Maeda H."/>
            <person name="Kokeguchi S."/>
            <person name="Cugini C."/>
        </authorList>
    </citation>
    <scope>NUCLEOTIDE SEQUENCE [LARGE SCALE GENOMIC DNA]</scope>
    <source>
        <strain evidence="1 3">310b</strain>
    </source>
</reference>
<accession>A0AB74N7W4</accession>